<sequence>MKTDPPRPSSKTETNLHLFNQLEQGKYEALIRLHQRFYSPLCRFGALFEHNSLIVEEKVADVFIELWSRRDMLSEVEHPKAYLYVMVRNKLLRTAKSETLLTRIQDNLNYSNAEQHSHEEELIQQEEKRIDQERISNVLKNVPERSRRVFEMSRIEGFKYKEIAEILGISYRTVEQHVAITMKTIKNSLTDK</sequence>
<feature type="domain" description="RNA polymerase sigma factor 70 region 4 type 2" evidence="5">
    <location>
        <begin position="133"/>
        <end position="179"/>
    </location>
</feature>
<evidence type="ECO:0000256" key="3">
    <source>
        <dbReference type="ARBA" id="ARBA00023082"/>
    </source>
</evidence>
<dbReference type="Pfam" id="PF08281">
    <property type="entry name" value="Sigma70_r4_2"/>
    <property type="match status" value="1"/>
</dbReference>
<dbReference type="InterPro" id="IPR036388">
    <property type="entry name" value="WH-like_DNA-bd_sf"/>
</dbReference>
<dbReference type="Gene3D" id="1.10.1740.10">
    <property type="match status" value="1"/>
</dbReference>
<gene>
    <name evidence="6" type="ORF">GVT53_05240</name>
</gene>
<dbReference type="GO" id="GO:0006352">
    <property type="term" value="P:DNA-templated transcription initiation"/>
    <property type="evidence" value="ECO:0007669"/>
    <property type="project" value="InterPro"/>
</dbReference>
<accession>A0A6G7J0D9</accession>
<keyword evidence="3" id="KW-0731">Sigma factor</keyword>
<dbReference type="InterPro" id="IPR013324">
    <property type="entry name" value="RNA_pol_sigma_r3/r4-like"/>
</dbReference>
<dbReference type="GO" id="GO:0003677">
    <property type="term" value="F:DNA binding"/>
    <property type="evidence" value="ECO:0007669"/>
    <property type="project" value="InterPro"/>
</dbReference>
<dbReference type="PANTHER" id="PTHR43133:SF46">
    <property type="entry name" value="RNA POLYMERASE SIGMA-70 FACTOR ECF SUBFAMILY"/>
    <property type="match status" value="1"/>
</dbReference>
<evidence type="ECO:0000256" key="2">
    <source>
        <dbReference type="ARBA" id="ARBA00023015"/>
    </source>
</evidence>
<evidence type="ECO:0000256" key="1">
    <source>
        <dbReference type="ARBA" id="ARBA00010641"/>
    </source>
</evidence>
<dbReference type="SUPFAM" id="SSF88946">
    <property type="entry name" value="Sigma2 domain of RNA polymerase sigma factors"/>
    <property type="match status" value="1"/>
</dbReference>
<dbReference type="InterPro" id="IPR039425">
    <property type="entry name" value="RNA_pol_sigma-70-like"/>
</dbReference>
<evidence type="ECO:0000256" key="4">
    <source>
        <dbReference type="ARBA" id="ARBA00023163"/>
    </source>
</evidence>
<dbReference type="InterPro" id="IPR013249">
    <property type="entry name" value="RNA_pol_sigma70_r4_t2"/>
</dbReference>
<comment type="similarity">
    <text evidence="1">Belongs to the sigma-70 factor family. ECF subfamily.</text>
</comment>
<dbReference type="InterPro" id="IPR013325">
    <property type="entry name" value="RNA_pol_sigma_r2"/>
</dbReference>
<keyword evidence="2" id="KW-0805">Transcription regulation</keyword>
<name>A0A6G7J0D9_9FLAO</name>
<reference evidence="6 7" key="1">
    <citation type="submission" date="2020-02" db="EMBL/GenBank/DDBJ databases">
        <title>Complete genome of Muricauda sp. 501str8.</title>
        <authorList>
            <person name="Dong B."/>
            <person name="Zhu S."/>
            <person name="Yang J."/>
            <person name="Chen J."/>
        </authorList>
    </citation>
    <scope>NUCLEOTIDE SEQUENCE [LARGE SCALE GENOMIC DNA]</scope>
    <source>
        <strain evidence="6 7">501str8</strain>
    </source>
</reference>
<dbReference type="InterPro" id="IPR014284">
    <property type="entry name" value="RNA_pol_sigma-70_dom"/>
</dbReference>
<dbReference type="CDD" id="cd06171">
    <property type="entry name" value="Sigma70_r4"/>
    <property type="match status" value="1"/>
</dbReference>
<dbReference type="Gene3D" id="1.10.10.10">
    <property type="entry name" value="Winged helix-like DNA-binding domain superfamily/Winged helix DNA-binding domain"/>
    <property type="match status" value="1"/>
</dbReference>
<organism evidence="6 7">
    <name type="scientific">Flagellimonas oceani</name>
    <dbReference type="NCBI Taxonomy" id="2698672"/>
    <lineage>
        <taxon>Bacteria</taxon>
        <taxon>Pseudomonadati</taxon>
        <taxon>Bacteroidota</taxon>
        <taxon>Flavobacteriia</taxon>
        <taxon>Flavobacteriales</taxon>
        <taxon>Flavobacteriaceae</taxon>
        <taxon>Flagellimonas</taxon>
    </lineage>
</organism>
<protein>
    <submittedName>
        <fullName evidence="6">Sigma-70 family RNA polymerase sigma factor</fullName>
    </submittedName>
</protein>
<dbReference type="SUPFAM" id="SSF88659">
    <property type="entry name" value="Sigma3 and sigma4 domains of RNA polymerase sigma factors"/>
    <property type="match status" value="1"/>
</dbReference>
<dbReference type="PANTHER" id="PTHR43133">
    <property type="entry name" value="RNA POLYMERASE ECF-TYPE SIGMA FACTO"/>
    <property type="match status" value="1"/>
</dbReference>
<evidence type="ECO:0000313" key="7">
    <source>
        <dbReference type="Proteomes" id="UP000502928"/>
    </source>
</evidence>
<dbReference type="GO" id="GO:0016987">
    <property type="term" value="F:sigma factor activity"/>
    <property type="evidence" value="ECO:0007669"/>
    <property type="project" value="UniProtKB-KW"/>
</dbReference>
<keyword evidence="7" id="KW-1185">Reference proteome</keyword>
<dbReference type="RefSeq" id="WP_166247760.1">
    <property type="nucleotide sequence ID" value="NZ_CP049616.1"/>
</dbReference>
<dbReference type="AlphaFoldDB" id="A0A6G7J0D9"/>
<evidence type="ECO:0000313" key="6">
    <source>
        <dbReference type="EMBL" id="QII44099.1"/>
    </source>
</evidence>
<dbReference type="EMBL" id="CP049616">
    <property type="protein sequence ID" value="QII44099.1"/>
    <property type="molecule type" value="Genomic_DNA"/>
</dbReference>
<evidence type="ECO:0000259" key="5">
    <source>
        <dbReference type="Pfam" id="PF08281"/>
    </source>
</evidence>
<dbReference type="NCBIfam" id="TIGR02937">
    <property type="entry name" value="sigma70-ECF"/>
    <property type="match status" value="1"/>
</dbReference>
<keyword evidence="4" id="KW-0804">Transcription</keyword>
<proteinExistence type="inferred from homology"/>
<dbReference type="Proteomes" id="UP000502928">
    <property type="component" value="Chromosome"/>
</dbReference>
<dbReference type="KEGG" id="mut:GVT53_05240"/>